<name>A0ABY7BBV9_9PSEU</name>
<dbReference type="RefSeq" id="WP_268758996.1">
    <property type="nucleotide sequence ID" value="NZ_CP113836.1"/>
</dbReference>
<dbReference type="EMBL" id="CP113836">
    <property type="protein sequence ID" value="WAL68904.1"/>
    <property type="molecule type" value="Genomic_DNA"/>
</dbReference>
<keyword evidence="2" id="KW-1185">Reference proteome</keyword>
<dbReference type="Proteomes" id="UP001163203">
    <property type="component" value="Chromosome"/>
</dbReference>
<organism evidence="1 2">
    <name type="scientific">Amycolatopsis cynarae</name>
    <dbReference type="NCBI Taxonomy" id="2995223"/>
    <lineage>
        <taxon>Bacteria</taxon>
        <taxon>Bacillati</taxon>
        <taxon>Actinomycetota</taxon>
        <taxon>Actinomycetes</taxon>
        <taxon>Pseudonocardiales</taxon>
        <taxon>Pseudonocardiaceae</taxon>
        <taxon>Amycolatopsis</taxon>
    </lineage>
</organism>
<protein>
    <submittedName>
        <fullName evidence="1">Uncharacterized protein</fullName>
    </submittedName>
</protein>
<accession>A0ABY7BBV9</accession>
<gene>
    <name evidence="1" type="ORF">ORV05_14415</name>
</gene>
<reference evidence="1" key="1">
    <citation type="submission" date="2022-11" db="EMBL/GenBank/DDBJ databases">
        <authorList>
            <person name="Mo P."/>
        </authorList>
    </citation>
    <scope>NUCLEOTIDE SEQUENCE</scope>
    <source>
        <strain evidence="1">HUAS 11-8</strain>
    </source>
</reference>
<evidence type="ECO:0000313" key="1">
    <source>
        <dbReference type="EMBL" id="WAL68904.1"/>
    </source>
</evidence>
<proteinExistence type="predicted"/>
<sequence length="125" mass="13745">MTSEYLSPSQRRAVAEEALAQLGADRRKHVVLRVRCGRSHHVASVYDTGAGRVVATQTGTRAHGSRDFVDVAHHGTRAPDYVDLLEADTFSEDLLPAGCECGSMSLSREELRRSIESEQRVLQVP</sequence>
<evidence type="ECO:0000313" key="2">
    <source>
        <dbReference type="Proteomes" id="UP001163203"/>
    </source>
</evidence>